<gene>
    <name evidence="1" type="ORF">ENT78_07070</name>
</gene>
<reference evidence="1" key="1">
    <citation type="journal article" date="2020" name="mSystems">
        <title>Genome- and Community-Level Interaction Insights into Carbon Utilization and Element Cycling Functions of Hydrothermarchaeota in Hydrothermal Sediment.</title>
        <authorList>
            <person name="Zhou Z."/>
            <person name="Liu Y."/>
            <person name="Xu W."/>
            <person name="Pan J."/>
            <person name="Luo Z.H."/>
            <person name="Li M."/>
        </authorList>
    </citation>
    <scope>NUCLEOTIDE SEQUENCE [LARGE SCALE GENOMIC DNA]</scope>
    <source>
        <strain evidence="1">SpSt-61</strain>
    </source>
</reference>
<accession>A0A7V4KDY4</accession>
<keyword evidence="1" id="KW-0808">Transferase</keyword>
<proteinExistence type="predicted"/>
<sequence length="39" mass="4827">MIKFAKENLKDYKNVFFYVNNGKDLRIFPDNKFDFVFLF</sequence>
<organism evidence="1">
    <name type="scientific">Fervidobacterium pennivorans</name>
    <dbReference type="NCBI Taxonomy" id="93466"/>
    <lineage>
        <taxon>Bacteria</taxon>
        <taxon>Thermotogati</taxon>
        <taxon>Thermotogota</taxon>
        <taxon>Thermotogae</taxon>
        <taxon>Thermotogales</taxon>
        <taxon>Fervidobacteriaceae</taxon>
        <taxon>Fervidobacterium</taxon>
    </lineage>
</organism>
<dbReference type="Gene3D" id="3.40.50.150">
    <property type="entry name" value="Vaccinia Virus protein VP39"/>
    <property type="match status" value="1"/>
</dbReference>
<dbReference type="AlphaFoldDB" id="A0A7V4KDY4"/>
<comment type="caution">
    <text evidence="1">The sequence shown here is derived from an EMBL/GenBank/DDBJ whole genome shotgun (WGS) entry which is preliminary data.</text>
</comment>
<dbReference type="SUPFAM" id="SSF53335">
    <property type="entry name" value="S-adenosyl-L-methionine-dependent methyltransferases"/>
    <property type="match status" value="1"/>
</dbReference>
<name>A0A7V4KDY4_FERPE</name>
<keyword evidence="1" id="KW-0489">Methyltransferase</keyword>
<evidence type="ECO:0000313" key="1">
    <source>
        <dbReference type="EMBL" id="HGU53262.1"/>
    </source>
</evidence>
<dbReference type="EMBL" id="DSZZ01000332">
    <property type="protein sequence ID" value="HGU53262.1"/>
    <property type="molecule type" value="Genomic_DNA"/>
</dbReference>
<dbReference type="GO" id="GO:0032259">
    <property type="term" value="P:methylation"/>
    <property type="evidence" value="ECO:0007669"/>
    <property type="project" value="UniProtKB-KW"/>
</dbReference>
<dbReference type="InterPro" id="IPR029063">
    <property type="entry name" value="SAM-dependent_MTases_sf"/>
</dbReference>
<protein>
    <submittedName>
        <fullName evidence="1">Class I SAM-dependent methyltransferase</fullName>
    </submittedName>
</protein>
<dbReference type="GO" id="GO:0008168">
    <property type="term" value="F:methyltransferase activity"/>
    <property type="evidence" value="ECO:0007669"/>
    <property type="project" value="UniProtKB-KW"/>
</dbReference>